<evidence type="ECO:0000313" key="4">
    <source>
        <dbReference type="Proteomes" id="UP000828390"/>
    </source>
</evidence>
<feature type="compositionally biased region" description="Basic and acidic residues" evidence="1">
    <location>
        <begin position="135"/>
        <end position="146"/>
    </location>
</feature>
<keyword evidence="2" id="KW-0812">Transmembrane</keyword>
<feature type="compositionally biased region" description="Low complexity" evidence="1">
    <location>
        <begin position="57"/>
        <end position="70"/>
    </location>
</feature>
<accession>A0A9D3Z721</accession>
<organism evidence="3 4">
    <name type="scientific">Dreissena polymorpha</name>
    <name type="common">Zebra mussel</name>
    <name type="synonym">Mytilus polymorpha</name>
    <dbReference type="NCBI Taxonomy" id="45954"/>
    <lineage>
        <taxon>Eukaryota</taxon>
        <taxon>Metazoa</taxon>
        <taxon>Spiralia</taxon>
        <taxon>Lophotrochozoa</taxon>
        <taxon>Mollusca</taxon>
        <taxon>Bivalvia</taxon>
        <taxon>Autobranchia</taxon>
        <taxon>Heteroconchia</taxon>
        <taxon>Euheterodonta</taxon>
        <taxon>Imparidentia</taxon>
        <taxon>Neoheterodontei</taxon>
        <taxon>Myida</taxon>
        <taxon>Dreissenoidea</taxon>
        <taxon>Dreissenidae</taxon>
        <taxon>Dreissena</taxon>
    </lineage>
</organism>
<keyword evidence="4" id="KW-1185">Reference proteome</keyword>
<keyword evidence="2" id="KW-0472">Membrane</keyword>
<protein>
    <submittedName>
        <fullName evidence="3">Uncharacterized protein</fullName>
    </submittedName>
</protein>
<keyword evidence="2" id="KW-1133">Transmembrane helix</keyword>
<dbReference type="AlphaFoldDB" id="A0A9D3Z721"/>
<evidence type="ECO:0000256" key="1">
    <source>
        <dbReference type="SAM" id="MobiDB-lite"/>
    </source>
</evidence>
<feature type="region of interest" description="Disordered" evidence="1">
    <location>
        <begin position="186"/>
        <end position="211"/>
    </location>
</feature>
<feature type="region of interest" description="Disordered" evidence="1">
    <location>
        <begin position="57"/>
        <end position="83"/>
    </location>
</feature>
<feature type="compositionally biased region" description="Polar residues" evidence="1">
    <location>
        <begin position="156"/>
        <end position="166"/>
    </location>
</feature>
<comment type="caution">
    <text evidence="3">The sequence shown here is derived from an EMBL/GenBank/DDBJ whole genome shotgun (WGS) entry which is preliminary data.</text>
</comment>
<name>A0A9D3Z721_DREPO</name>
<feature type="compositionally biased region" description="Polar residues" evidence="1">
    <location>
        <begin position="73"/>
        <end position="83"/>
    </location>
</feature>
<gene>
    <name evidence="3" type="ORF">DPMN_071602</name>
</gene>
<reference evidence="3" key="2">
    <citation type="submission" date="2020-11" db="EMBL/GenBank/DDBJ databases">
        <authorList>
            <person name="McCartney M.A."/>
            <person name="Auch B."/>
            <person name="Kono T."/>
            <person name="Mallez S."/>
            <person name="Becker A."/>
            <person name="Gohl D.M."/>
            <person name="Silverstein K.A.T."/>
            <person name="Koren S."/>
            <person name="Bechman K.B."/>
            <person name="Herman A."/>
            <person name="Abrahante J.E."/>
            <person name="Garbe J."/>
        </authorList>
    </citation>
    <scope>NUCLEOTIDE SEQUENCE</scope>
    <source>
        <strain evidence="3">Duluth1</strain>
        <tissue evidence="3">Whole animal</tissue>
    </source>
</reference>
<dbReference type="Proteomes" id="UP000828390">
    <property type="component" value="Unassembled WGS sequence"/>
</dbReference>
<feature type="region of interest" description="Disordered" evidence="1">
    <location>
        <begin position="135"/>
        <end position="166"/>
    </location>
</feature>
<proteinExistence type="predicted"/>
<evidence type="ECO:0000313" key="3">
    <source>
        <dbReference type="EMBL" id="KAH3711926.1"/>
    </source>
</evidence>
<sequence length="223" mass="24859">MMDNISAATMSYLYMAPCPPPFLSANEFQQHAYSRNLSTDIVLALMVICHIPPDLSTTESTTSYRPTTPSDVKPTTQSNRPSSTPYVLTTVSWIFITTTDNSAPTEKLTWIILIVIFMAMAVAALVFRQKRKESRLDLSTQDHNDSSDVVTSTTSERSQYNGNESSGIRRYSINTIENLTVEKTNSSIEKPPGHTGLDHVTNTNEDSTETKDTTCKYVETTHF</sequence>
<evidence type="ECO:0000256" key="2">
    <source>
        <dbReference type="SAM" id="Phobius"/>
    </source>
</evidence>
<feature type="transmembrane region" description="Helical" evidence="2">
    <location>
        <begin position="108"/>
        <end position="127"/>
    </location>
</feature>
<dbReference type="EMBL" id="JAIWYP010000014">
    <property type="protein sequence ID" value="KAH3711926.1"/>
    <property type="molecule type" value="Genomic_DNA"/>
</dbReference>
<reference evidence="3" key="1">
    <citation type="journal article" date="2019" name="bioRxiv">
        <title>The Genome of the Zebra Mussel, Dreissena polymorpha: A Resource for Invasive Species Research.</title>
        <authorList>
            <person name="McCartney M.A."/>
            <person name="Auch B."/>
            <person name="Kono T."/>
            <person name="Mallez S."/>
            <person name="Zhang Y."/>
            <person name="Obille A."/>
            <person name="Becker A."/>
            <person name="Abrahante J.E."/>
            <person name="Garbe J."/>
            <person name="Badalamenti J.P."/>
            <person name="Herman A."/>
            <person name="Mangelson H."/>
            <person name="Liachko I."/>
            <person name="Sullivan S."/>
            <person name="Sone E.D."/>
            <person name="Koren S."/>
            <person name="Silverstein K.A.T."/>
            <person name="Beckman K.B."/>
            <person name="Gohl D.M."/>
        </authorList>
    </citation>
    <scope>NUCLEOTIDE SEQUENCE</scope>
    <source>
        <strain evidence="3">Duluth1</strain>
        <tissue evidence="3">Whole animal</tissue>
    </source>
</reference>